<protein>
    <submittedName>
        <fullName evidence="1">Uncharacterized protein</fullName>
    </submittedName>
</protein>
<organism evidence="1 2">
    <name type="scientific">Patulibacter medicamentivorans</name>
    <dbReference type="NCBI Taxonomy" id="1097667"/>
    <lineage>
        <taxon>Bacteria</taxon>
        <taxon>Bacillati</taxon>
        <taxon>Actinomycetota</taxon>
        <taxon>Thermoleophilia</taxon>
        <taxon>Solirubrobacterales</taxon>
        <taxon>Patulibacteraceae</taxon>
        <taxon>Patulibacter</taxon>
    </lineage>
</organism>
<proteinExistence type="predicted"/>
<name>H0E688_9ACTN</name>
<dbReference type="EMBL" id="AGUD01000201">
    <property type="protein sequence ID" value="EHN10786.1"/>
    <property type="molecule type" value="Genomic_DNA"/>
</dbReference>
<evidence type="ECO:0000313" key="2">
    <source>
        <dbReference type="Proteomes" id="UP000005143"/>
    </source>
</evidence>
<keyword evidence="2" id="KW-1185">Reference proteome</keyword>
<accession>H0E688</accession>
<gene>
    <name evidence="1" type="ORF">PAI11_23380</name>
</gene>
<reference evidence="1 2" key="1">
    <citation type="journal article" date="2013" name="Biodegradation">
        <title>Quantitative proteomic analysis of ibuprofen-degrading Patulibacter sp. strain I11.</title>
        <authorList>
            <person name="Almeida B."/>
            <person name="Kjeldal H."/>
            <person name="Lolas I."/>
            <person name="Knudsen A.D."/>
            <person name="Carvalho G."/>
            <person name="Nielsen K.L."/>
            <person name="Barreto Crespo M.T."/>
            <person name="Stensballe A."/>
            <person name="Nielsen J.L."/>
        </authorList>
    </citation>
    <scope>NUCLEOTIDE SEQUENCE [LARGE SCALE GENOMIC DNA]</scope>
    <source>
        <strain evidence="1 2">I11</strain>
    </source>
</reference>
<dbReference type="Proteomes" id="UP000005143">
    <property type="component" value="Unassembled WGS sequence"/>
</dbReference>
<comment type="caution">
    <text evidence="1">The sequence shown here is derived from an EMBL/GenBank/DDBJ whole genome shotgun (WGS) entry which is preliminary data.</text>
</comment>
<sequence length="70" mass="7883">MPRPPPTAAAISKYVHAHRVLSYRWGQSASRLRVPPYAVQHGTVCGPRFWTDGRSGLHLAHGRSPWRLAR</sequence>
<evidence type="ECO:0000313" key="1">
    <source>
        <dbReference type="EMBL" id="EHN10786.1"/>
    </source>
</evidence>
<dbReference type="AlphaFoldDB" id="H0E688"/>